<keyword evidence="3" id="KW-1185">Reference proteome</keyword>
<gene>
    <name evidence="2" type="ORF">TASK_LOCUS7117</name>
</gene>
<protein>
    <submittedName>
        <fullName evidence="2 4">Uncharacterized protein</fullName>
    </submittedName>
</protein>
<dbReference type="Proteomes" id="UP000282613">
    <property type="component" value="Unassembled WGS sequence"/>
</dbReference>
<sequence>MLASRQFYQPQSPNPSGSQNFSLFKCKEDIKLLKKIKHFTAQIVINLGGNNNK</sequence>
<evidence type="ECO:0000313" key="3">
    <source>
        <dbReference type="Proteomes" id="UP000282613"/>
    </source>
</evidence>
<dbReference type="AlphaFoldDB" id="A0A0R3W9I6"/>
<dbReference type="WBParaSite" id="TASK_0000711601-mRNA-1">
    <property type="protein sequence ID" value="TASK_0000711601-mRNA-1"/>
    <property type="gene ID" value="TASK_0000711601"/>
</dbReference>
<accession>A0A0R3W9I6</accession>
<feature type="region of interest" description="Disordered" evidence="1">
    <location>
        <begin position="1"/>
        <end position="21"/>
    </location>
</feature>
<evidence type="ECO:0000313" key="2">
    <source>
        <dbReference type="EMBL" id="VDK37893.1"/>
    </source>
</evidence>
<name>A0A0R3W9I6_TAEAS</name>
<evidence type="ECO:0000256" key="1">
    <source>
        <dbReference type="SAM" id="MobiDB-lite"/>
    </source>
</evidence>
<reference evidence="4" key="1">
    <citation type="submission" date="2017-02" db="UniProtKB">
        <authorList>
            <consortium name="WormBaseParasite"/>
        </authorList>
    </citation>
    <scope>IDENTIFICATION</scope>
</reference>
<organism evidence="4">
    <name type="scientific">Taenia asiatica</name>
    <name type="common">Asian tapeworm</name>
    <dbReference type="NCBI Taxonomy" id="60517"/>
    <lineage>
        <taxon>Eukaryota</taxon>
        <taxon>Metazoa</taxon>
        <taxon>Spiralia</taxon>
        <taxon>Lophotrochozoa</taxon>
        <taxon>Platyhelminthes</taxon>
        <taxon>Cestoda</taxon>
        <taxon>Eucestoda</taxon>
        <taxon>Cyclophyllidea</taxon>
        <taxon>Taeniidae</taxon>
        <taxon>Taenia</taxon>
    </lineage>
</organism>
<reference evidence="2 3" key="2">
    <citation type="submission" date="2018-11" db="EMBL/GenBank/DDBJ databases">
        <authorList>
            <consortium name="Pathogen Informatics"/>
        </authorList>
    </citation>
    <scope>NUCLEOTIDE SEQUENCE [LARGE SCALE GENOMIC DNA]</scope>
</reference>
<proteinExistence type="predicted"/>
<dbReference type="EMBL" id="UYRS01018576">
    <property type="protein sequence ID" value="VDK37893.1"/>
    <property type="molecule type" value="Genomic_DNA"/>
</dbReference>
<evidence type="ECO:0000313" key="4">
    <source>
        <dbReference type="WBParaSite" id="TASK_0000711601-mRNA-1"/>
    </source>
</evidence>